<evidence type="ECO:0000256" key="5">
    <source>
        <dbReference type="SAM" id="MobiDB-lite"/>
    </source>
</evidence>
<evidence type="ECO:0000256" key="2">
    <source>
        <dbReference type="ARBA" id="ARBA00039140"/>
    </source>
</evidence>
<dbReference type="AlphaFoldDB" id="A0A5K7XE26"/>
<evidence type="ECO:0000256" key="3">
    <source>
        <dbReference type="ARBA" id="ARBA00048267"/>
    </source>
</evidence>
<dbReference type="Proteomes" id="UP000326837">
    <property type="component" value="Chromosome"/>
</dbReference>
<keyword evidence="4" id="KW-0145">Chemotaxis</keyword>
<accession>A0A5K7XE26</accession>
<dbReference type="GO" id="GO:0006935">
    <property type="term" value="P:chemotaxis"/>
    <property type="evidence" value="ECO:0007669"/>
    <property type="project" value="UniProtKB-UniRule"/>
</dbReference>
<feature type="active site" evidence="4">
    <location>
        <position position="62"/>
    </location>
</feature>
<dbReference type="PANTHER" id="PTHR42872">
    <property type="entry name" value="PROTEIN-GLUTAMATE METHYLESTERASE/PROTEIN-GLUTAMINE GLUTAMINASE"/>
    <property type="match status" value="1"/>
</dbReference>
<dbReference type="SUPFAM" id="SSF52738">
    <property type="entry name" value="Methylesterase CheB, C-terminal domain"/>
    <property type="match status" value="1"/>
</dbReference>
<organism evidence="7 8">
    <name type="scientific">Lacipirellula parvula</name>
    <dbReference type="NCBI Taxonomy" id="2650471"/>
    <lineage>
        <taxon>Bacteria</taxon>
        <taxon>Pseudomonadati</taxon>
        <taxon>Planctomycetota</taxon>
        <taxon>Planctomycetia</taxon>
        <taxon>Pirellulales</taxon>
        <taxon>Lacipirellulaceae</taxon>
        <taxon>Lacipirellula</taxon>
    </lineage>
</organism>
<dbReference type="EMBL" id="AP021861">
    <property type="protein sequence ID" value="BBO34317.1"/>
    <property type="molecule type" value="Genomic_DNA"/>
</dbReference>
<dbReference type="CDD" id="cd16433">
    <property type="entry name" value="CheB"/>
    <property type="match status" value="1"/>
</dbReference>
<proteinExistence type="predicted"/>
<dbReference type="PANTHER" id="PTHR42872:SF6">
    <property type="entry name" value="PROTEIN-GLUTAMATE METHYLESTERASE_PROTEIN-GLUTAMINE GLUTAMINASE"/>
    <property type="match status" value="1"/>
</dbReference>
<evidence type="ECO:0000256" key="4">
    <source>
        <dbReference type="PROSITE-ProRule" id="PRU00050"/>
    </source>
</evidence>
<name>A0A5K7XE26_9BACT</name>
<dbReference type="GO" id="GO:0005737">
    <property type="term" value="C:cytoplasm"/>
    <property type="evidence" value="ECO:0007669"/>
    <property type="project" value="InterPro"/>
</dbReference>
<dbReference type="RefSeq" id="WP_152099919.1">
    <property type="nucleotide sequence ID" value="NZ_AP021861.1"/>
</dbReference>
<evidence type="ECO:0000313" key="8">
    <source>
        <dbReference type="Proteomes" id="UP000326837"/>
    </source>
</evidence>
<dbReference type="EC" id="3.1.1.61" evidence="2"/>
<dbReference type="KEGG" id="lpav:PLANPX_3929"/>
<evidence type="ECO:0000313" key="7">
    <source>
        <dbReference type="EMBL" id="BBO34317.1"/>
    </source>
</evidence>
<dbReference type="Pfam" id="PF01339">
    <property type="entry name" value="CheB_methylest"/>
    <property type="match status" value="1"/>
</dbReference>
<feature type="domain" description="CheB-type methylesterase" evidence="6">
    <location>
        <begin position="23"/>
        <end position="211"/>
    </location>
</feature>
<keyword evidence="8" id="KW-1185">Reference proteome</keyword>
<reference evidence="8" key="1">
    <citation type="submission" date="2019-10" db="EMBL/GenBank/DDBJ databases">
        <title>Lacipirellula parvula gen. nov., sp. nov., representing a lineage of planctomycetes widespread in freshwater anoxic habitats, and description of the family Lacipirellulaceae.</title>
        <authorList>
            <person name="Dedysh S.N."/>
            <person name="Kulichevskaya I.S."/>
            <person name="Beletsky A.V."/>
            <person name="Rakitin A.L."/>
            <person name="Mardanov A.V."/>
            <person name="Ivanova A.A."/>
            <person name="Saltykova V.X."/>
            <person name="Rijpstra W.I.C."/>
            <person name="Sinninghe Damste J.S."/>
            <person name="Ravin N.V."/>
        </authorList>
    </citation>
    <scope>NUCLEOTIDE SEQUENCE [LARGE SCALE GENOMIC DNA]</scope>
    <source>
        <strain evidence="8">PX69</strain>
    </source>
</reference>
<keyword evidence="1 4" id="KW-0378">Hydrolase</keyword>
<comment type="catalytic activity">
    <reaction evidence="3">
        <text>[protein]-L-glutamate 5-O-methyl ester + H2O = L-glutamyl-[protein] + methanol + H(+)</text>
        <dbReference type="Rhea" id="RHEA:23236"/>
        <dbReference type="Rhea" id="RHEA-COMP:10208"/>
        <dbReference type="Rhea" id="RHEA-COMP:10311"/>
        <dbReference type="ChEBI" id="CHEBI:15377"/>
        <dbReference type="ChEBI" id="CHEBI:15378"/>
        <dbReference type="ChEBI" id="CHEBI:17790"/>
        <dbReference type="ChEBI" id="CHEBI:29973"/>
        <dbReference type="ChEBI" id="CHEBI:82795"/>
        <dbReference type="EC" id="3.1.1.61"/>
    </reaction>
</comment>
<feature type="region of interest" description="Disordered" evidence="5">
    <location>
        <begin position="1"/>
        <end position="22"/>
    </location>
</feature>
<protein>
    <recommendedName>
        <fullName evidence="2">protein-glutamate methylesterase</fullName>
        <ecNumber evidence="2">3.1.1.61</ecNumber>
    </recommendedName>
</protein>
<gene>
    <name evidence="7" type="ORF">PLANPX_3929</name>
</gene>
<evidence type="ECO:0000259" key="6">
    <source>
        <dbReference type="PROSITE" id="PS50122"/>
    </source>
</evidence>
<dbReference type="Gene3D" id="3.40.50.180">
    <property type="entry name" value="Methylesterase CheB, C-terminal domain"/>
    <property type="match status" value="1"/>
</dbReference>
<dbReference type="GO" id="GO:0008984">
    <property type="term" value="F:protein-glutamate methylesterase activity"/>
    <property type="evidence" value="ECO:0007669"/>
    <property type="project" value="UniProtKB-EC"/>
</dbReference>
<sequence>MHFSATPLTHDIANGSSNSSGEPRRRFKLVVMAASLGGVEAVGNVLAGLPGDFPVPIAVVQHRTKHFPNYLARVLQRRTSLTVKDAEAGEKMVPGCVYVAPSDLHLVVDAHHRLQFSDGQRIRYVLSSANPLLVSAAEHLGGDVLAAVLTGGGQDATDGVQSVYQAGGVVIAQDMKSSESFSMPKSAIATGSVSLGLPLHEIAPTIMQLLI</sequence>
<dbReference type="GO" id="GO:0000156">
    <property type="term" value="F:phosphorelay response regulator activity"/>
    <property type="evidence" value="ECO:0007669"/>
    <property type="project" value="InterPro"/>
</dbReference>
<evidence type="ECO:0000256" key="1">
    <source>
        <dbReference type="ARBA" id="ARBA00022801"/>
    </source>
</evidence>
<dbReference type="InterPro" id="IPR035909">
    <property type="entry name" value="CheB_C"/>
</dbReference>
<feature type="active site" evidence="4">
    <location>
        <position position="155"/>
    </location>
</feature>
<dbReference type="InterPro" id="IPR000673">
    <property type="entry name" value="Sig_transdc_resp-reg_Me-estase"/>
</dbReference>
<feature type="active site" evidence="4">
    <location>
        <position position="35"/>
    </location>
</feature>
<dbReference type="PROSITE" id="PS50122">
    <property type="entry name" value="CHEB"/>
    <property type="match status" value="1"/>
</dbReference>